<dbReference type="GeneID" id="14893329"/>
<organism evidence="2 3">
    <name type="scientific">Entamoeba invadens IP1</name>
    <dbReference type="NCBI Taxonomy" id="370355"/>
    <lineage>
        <taxon>Eukaryota</taxon>
        <taxon>Amoebozoa</taxon>
        <taxon>Evosea</taxon>
        <taxon>Archamoebae</taxon>
        <taxon>Mastigamoebida</taxon>
        <taxon>Entamoebidae</taxon>
        <taxon>Entamoeba</taxon>
    </lineage>
</organism>
<dbReference type="VEuPathDB" id="AmoebaDB:EIN_131910"/>
<evidence type="ECO:0000313" key="3">
    <source>
        <dbReference type="Proteomes" id="UP000014680"/>
    </source>
</evidence>
<name>A0A0A1UD32_ENTIV</name>
<evidence type="ECO:0000313" key="2">
    <source>
        <dbReference type="EMBL" id="ELP94342.1"/>
    </source>
</evidence>
<dbReference type="SUPFAM" id="SSF81383">
    <property type="entry name" value="F-box domain"/>
    <property type="match status" value="1"/>
</dbReference>
<dbReference type="AlphaFoldDB" id="A0A0A1UD32"/>
<dbReference type="Proteomes" id="UP000014680">
    <property type="component" value="Unassembled WGS sequence"/>
</dbReference>
<evidence type="ECO:0000256" key="1">
    <source>
        <dbReference type="SAM" id="MobiDB-lite"/>
    </source>
</evidence>
<dbReference type="Gene3D" id="2.130.10.10">
    <property type="entry name" value="YVTN repeat-like/Quinoprotein amine dehydrogenase"/>
    <property type="match status" value="1"/>
</dbReference>
<dbReference type="RefSeq" id="XP_004261113.1">
    <property type="nucleotide sequence ID" value="XM_004261065.1"/>
</dbReference>
<dbReference type="InterPro" id="IPR036322">
    <property type="entry name" value="WD40_repeat_dom_sf"/>
</dbReference>
<keyword evidence="3" id="KW-1185">Reference proteome</keyword>
<dbReference type="KEGG" id="eiv:EIN_131910"/>
<evidence type="ECO:0008006" key="4">
    <source>
        <dbReference type="Google" id="ProtNLM"/>
    </source>
</evidence>
<protein>
    <recommendedName>
        <fullName evidence="4">F-box domain-containing protein</fullName>
    </recommendedName>
</protein>
<proteinExistence type="predicted"/>
<dbReference type="InterPro" id="IPR036047">
    <property type="entry name" value="F-box-like_dom_sf"/>
</dbReference>
<dbReference type="SUPFAM" id="SSF50978">
    <property type="entry name" value="WD40 repeat-like"/>
    <property type="match status" value="1"/>
</dbReference>
<gene>
    <name evidence="2" type="ORF">EIN_131910</name>
</gene>
<dbReference type="EMBL" id="KB206244">
    <property type="protein sequence ID" value="ELP94342.1"/>
    <property type="molecule type" value="Genomic_DNA"/>
</dbReference>
<dbReference type="InterPro" id="IPR015943">
    <property type="entry name" value="WD40/YVTN_repeat-like_dom_sf"/>
</dbReference>
<sequence length="897" mass="103518">MLPSYISTFLADDVTQSPWEEIKNTIDPPLFCMESYTKHVQNMYSLHTTSLLHHTYNALLSFFKTPSNFFSSQPSITSYEQTKSNGCIYTLKTNTSFAHLVTVNVFSQLIQISDDEFVFCLTPLSGDDVTPVAQSNDTFNENTIPLDPIDSFDTSFIQQTVQLTEHAFKQNLVIQTLNAPKTSGPFLDQNYSKPSTKGSEEESKSGLTPKTGTVHYYHVKKLRDGIQFECHFAPVEVKSNTLLINYINFQRRVVYHLNEYLLHSTPTTEIAEMFRQFHKYLNLPLENYTVIHRNSQFTVYANYDKSELVIYGGATFACDIQNLVKVFAKNDGLAFLFPGSKDISKTKHVRCTHRESPYFGEKNVCTDCITETLILEGNFFVATQSTNKMVLCKNSHEEGQTFSVVMAAEQIEWIGEKAQSVYYYHFFTPQFRNMTVKAYKEYINIISSAILSTRIGIQFGCALPDPEMWFTTATIPFFDILRLAIFMSVQVKKDKPFLYVPLELPKVPQTPLTTTTTAFEMRCRFSYVSFTDLDERVVTKVMSYLPLESVCALMKTSRKYFGIGYKAKYLWKTFYEVHCSPQTFKKWTSQKMPHQKIDYFLAVGISRKTSSLWTRRPVSIRKMKLCEQKIDWIHRTESGESAIISRSGFCCKLYPDFSMKYRAFGNSEVSGSCSEQNDIYVGFGNGRVRFYWNNDPKDFREINTLKFQRIEFAPEKKMIGWNERSNVVYFCDLNLNKTVCLFKAQRKRITHAMEVERGVIVTSSTDGSYWGFDWRMENKVFESQEMLEGIDVFDSFDNYLVGGSSDGTVWMYDWRKLDKCLDRTTSPGKINQVKVWNRKIVVCSEDRSVYSLECCKNWMGKMSVVYSLDSPVTALYFDDVYLLTATNNGCMYTSIFK</sequence>
<reference evidence="2 3" key="1">
    <citation type="submission" date="2012-10" db="EMBL/GenBank/DDBJ databases">
        <authorList>
            <person name="Zafar N."/>
            <person name="Inman J."/>
            <person name="Hall N."/>
            <person name="Lorenzi H."/>
            <person name="Caler E."/>
        </authorList>
    </citation>
    <scope>NUCLEOTIDE SEQUENCE [LARGE SCALE GENOMIC DNA]</scope>
    <source>
        <strain evidence="2 3">IP1</strain>
    </source>
</reference>
<feature type="region of interest" description="Disordered" evidence="1">
    <location>
        <begin position="185"/>
        <end position="209"/>
    </location>
</feature>
<accession>A0A0A1UD32</accession>